<keyword evidence="2" id="KW-0813">Transport</keyword>
<dbReference type="GO" id="GO:0022857">
    <property type="term" value="F:transmembrane transporter activity"/>
    <property type="evidence" value="ECO:0007669"/>
    <property type="project" value="InterPro"/>
</dbReference>
<dbReference type="CDD" id="cd06173">
    <property type="entry name" value="MFS_MefA_like"/>
    <property type="match status" value="1"/>
</dbReference>
<name>A0A6P2D779_9BACT</name>
<feature type="transmembrane region" description="Helical" evidence="9">
    <location>
        <begin position="231"/>
        <end position="256"/>
    </location>
</feature>
<organism evidence="11 12">
    <name type="scientific">Gemmata massiliana</name>
    <dbReference type="NCBI Taxonomy" id="1210884"/>
    <lineage>
        <taxon>Bacteria</taxon>
        <taxon>Pseudomonadati</taxon>
        <taxon>Planctomycetota</taxon>
        <taxon>Planctomycetia</taxon>
        <taxon>Gemmatales</taxon>
        <taxon>Gemmataceae</taxon>
        <taxon>Gemmata</taxon>
    </lineage>
</organism>
<dbReference type="InterPro" id="IPR036259">
    <property type="entry name" value="MFS_trans_sf"/>
</dbReference>
<keyword evidence="5 9" id="KW-1133">Transmembrane helix</keyword>
<feature type="transmembrane region" description="Helical" evidence="9">
    <location>
        <begin position="268"/>
        <end position="287"/>
    </location>
</feature>
<evidence type="ECO:0000256" key="1">
    <source>
        <dbReference type="ARBA" id="ARBA00004651"/>
    </source>
</evidence>
<feature type="transmembrane region" description="Helical" evidence="9">
    <location>
        <begin position="154"/>
        <end position="175"/>
    </location>
</feature>
<dbReference type="PROSITE" id="PS50850">
    <property type="entry name" value="MFS"/>
    <property type="match status" value="1"/>
</dbReference>
<proteinExistence type="inferred from homology"/>
<evidence type="ECO:0000256" key="2">
    <source>
        <dbReference type="ARBA" id="ARBA00022448"/>
    </source>
</evidence>
<feature type="transmembrane region" description="Helical" evidence="9">
    <location>
        <begin position="115"/>
        <end position="133"/>
    </location>
</feature>
<dbReference type="Proteomes" id="UP000464178">
    <property type="component" value="Chromosome"/>
</dbReference>
<dbReference type="EMBL" id="LR593886">
    <property type="protein sequence ID" value="VTR95342.1"/>
    <property type="molecule type" value="Genomic_DNA"/>
</dbReference>
<gene>
    <name evidence="11" type="ORF">SOIL9_23720</name>
</gene>
<accession>A0A6P2D779</accession>
<evidence type="ECO:0000256" key="5">
    <source>
        <dbReference type="ARBA" id="ARBA00022989"/>
    </source>
</evidence>
<keyword evidence="6 9" id="KW-0472">Membrane</keyword>
<feature type="transmembrane region" description="Helical" evidence="9">
    <location>
        <begin position="20"/>
        <end position="45"/>
    </location>
</feature>
<dbReference type="PANTHER" id="PTHR23513">
    <property type="entry name" value="INTEGRAL MEMBRANE EFFLUX PROTEIN-RELATED"/>
    <property type="match status" value="1"/>
</dbReference>
<feature type="domain" description="Major facilitator superfamily (MFS) profile" evidence="10">
    <location>
        <begin position="1"/>
        <end position="206"/>
    </location>
</feature>
<dbReference type="Gene3D" id="1.20.1250.20">
    <property type="entry name" value="MFS general substrate transporter like domains"/>
    <property type="match status" value="1"/>
</dbReference>
<dbReference type="InterPro" id="IPR011701">
    <property type="entry name" value="MFS"/>
</dbReference>
<feature type="transmembrane region" description="Helical" evidence="9">
    <location>
        <begin position="90"/>
        <end position="109"/>
    </location>
</feature>
<keyword evidence="3" id="KW-1003">Cell membrane</keyword>
<sequence length="415" mass="43883">MTTDSQPPTGDTLFGRRPYVLFLTSRFFSTLATGSQAVTIAWEVYEIARRTMDVEEAAFAVGMIGLVQFLPLICLTLVAGETADRYNRRLILALCYITQLITSAALALRSELGTGLWPVFVLSALFGSARAFFHPAASALGPMLVPIHLLPRAIATNSLVAQLGSILGPALGGLLCSISPVLGYSVSAGLYVGSTICCLLIRADTRPPFEHGRSRAAQIREGLGYVWHNKLVLGAISLDLFAVLLGGATGLLPVFARDVLHVGPEGFGILRSSPAIGALVVASVLALRPIRSGAGGKMLLAVALFGVMTIVFAYSRSFALSVFALAVLGGADMVSVFTRQSLVQIATPDRMRGRVSAVSTLFIGASNELGEFESGVVARFLGPVSAVAFGGFGSLFVTGLWTWLFPTLRKADRLT</sequence>
<dbReference type="Pfam" id="PF07690">
    <property type="entry name" value="MFS_1"/>
    <property type="match status" value="1"/>
</dbReference>
<evidence type="ECO:0000313" key="12">
    <source>
        <dbReference type="Proteomes" id="UP000464178"/>
    </source>
</evidence>
<dbReference type="AlphaFoldDB" id="A0A6P2D779"/>
<evidence type="ECO:0000256" key="9">
    <source>
        <dbReference type="SAM" id="Phobius"/>
    </source>
</evidence>
<reference evidence="11 12" key="1">
    <citation type="submission" date="2019-05" db="EMBL/GenBank/DDBJ databases">
        <authorList>
            <consortium name="Science for Life Laboratories"/>
        </authorList>
    </citation>
    <scope>NUCLEOTIDE SEQUENCE [LARGE SCALE GENOMIC DNA]</scope>
    <source>
        <strain evidence="11">Soil9</strain>
    </source>
</reference>
<evidence type="ECO:0000256" key="7">
    <source>
        <dbReference type="ARBA" id="ARBA00038075"/>
    </source>
</evidence>
<evidence type="ECO:0000256" key="4">
    <source>
        <dbReference type="ARBA" id="ARBA00022692"/>
    </source>
</evidence>
<keyword evidence="12" id="KW-1185">Reference proteome</keyword>
<feature type="transmembrane region" description="Helical" evidence="9">
    <location>
        <begin position="299"/>
        <end position="328"/>
    </location>
</feature>
<dbReference type="GO" id="GO:0005886">
    <property type="term" value="C:plasma membrane"/>
    <property type="evidence" value="ECO:0007669"/>
    <property type="project" value="UniProtKB-SubCell"/>
</dbReference>
<dbReference type="PANTHER" id="PTHR23513:SF9">
    <property type="entry name" value="ENTEROBACTIN EXPORTER ENTS"/>
    <property type="match status" value="1"/>
</dbReference>
<dbReference type="RefSeq" id="WP_162669767.1">
    <property type="nucleotide sequence ID" value="NZ_LR593886.1"/>
</dbReference>
<comment type="subcellular location">
    <subcellularLocation>
        <location evidence="1">Cell membrane</location>
        <topology evidence="1">Multi-pass membrane protein</topology>
    </subcellularLocation>
</comment>
<protein>
    <recommendedName>
        <fullName evidence="8">Multidrug efflux pump Tap</fullName>
    </recommendedName>
</protein>
<evidence type="ECO:0000256" key="8">
    <source>
        <dbReference type="ARBA" id="ARBA00040914"/>
    </source>
</evidence>
<evidence type="ECO:0000256" key="3">
    <source>
        <dbReference type="ARBA" id="ARBA00022475"/>
    </source>
</evidence>
<keyword evidence="4 9" id="KW-0812">Transmembrane</keyword>
<feature type="transmembrane region" description="Helical" evidence="9">
    <location>
        <begin position="57"/>
        <end position="78"/>
    </location>
</feature>
<comment type="similarity">
    <text evidence="7">Belongs to the major facilitator superfamily. Drug:H(+) antiporter-3 (DHA3) (TC 2.A.1.21) family.</text>
</comment>
<dbReference type="InterPro" id="IPR020846">
    <property type="entry name" value="MFS_dom"/>
</dbReference>
<feature type="transmembrane region" description="Helical" evidence="9">
    <location>
        <begin position="181"/>
        <end position="201"/>
    </location>
</feature>
<dbReference type="SUPFAM" id="SSF103473">
    <property type="entry name" value="MFS general substrate transporter"/>
    <property type="match status" value="1"/>
</dbReference>
<evidence type="ECO:0000256" key="6">
    <source>
        <dbReference type="ARBA" id="ARBA00023136"/>
    </source>
</evidence>
<evidence type="ECO:0000259" key="10">
    <source>
        <dbReference type="PROSITE" id="PS50850"/>
    </source>
</evidence>
<evidence type="ECO:0000313" key="11">
    <source>
        <dbReference type="EMBL" id="VTR95342.1"/>
    </source>
</evidence>
<feature type="transmembrane region" description="Helical" evidence="9">
    <location>
        <begin position="380"/>
        <end position="405"/>
    </location>
</feature>
<dbReference type="KEGG" id="gms:SOIL9_23720"/>